<dbReference type="AlphaFoldDB" id="A0A150X6D9"/>
<keyword evidence="1" id="KW-0732">Signal</keyword>
<dbReference type="EMBL" id="LRPC01000028">
    <property type="protein sequence ID" value="KYG74254.1"/>
    <property type="molecule type" value="Genomic_DNA"/>
</dbReference>
<accession>A0A150X6D9</accession>
<evidence type="ECO:0000313" key="3">
    <source>
        <dbReference type="Proteomes" id="UP000075606"/>
    </source>
</evidence>
<proteinExistence type="predicted"/>
<protein>
    <submittedName>
        <fullName evidence="2">Uncharacterized protein</fullName>
    </submittedName>
</protein>
<feature type="chain" id="PRO_5007574239" evidence="1">
    <location>
        <begin position="29"/>
        <end position="245"/>
    </location>
</feature>
<comment type="caution">
    <text evidence="2">The sequence shown here is derived from an EMBL/GenBank/DDBJ whole genome shotgun (WGS) entry which is preliminary data.</text>
</comment>
<keyword evidence="3" id="KW-1185">Reference proteome</keyword>
<sequence>MVVKTKSVFAMEKLFTVLLLGLSISASAQIEFTKLESTDKDNPMDISNILELESVKGSPLGFRAWLKGRAVSINRDTSGYYLINYHTQGDGVFFMDSATKDVFETDESNIASLLISSDEGNENLFRRIPWHEFKVYPKNPRICQILVDKPGFELVKYYDKKFEKSEDITLPEVNRVAYLDFYIPEERYFWRGENEEQYEEVNFTKSWLKTILNKEQQKRYKDYQRQNKVRWKKEQEVIAMLEVVL</sequence>
<name>A0A150X6D9_9BACT</name>
<organism evidence="2 3">
    <name type="scientific">Roseivirga spongicola</name>
    <dbReference type="NCBI Taxonomy" id="333140"/>
    <lineage>
        <taxon>Bacteria</taxon>
        <taxon>Pseudomonadati</taxon>
        <taxon>Bacteroidota</taxon>
        <taxon>Cytophagia</taxon>
        <taxon>Cytophagales</taxon>
        <taxon>Roseivirgaceae</taxon>
        <taxon>Roseivirga</taxon>
    </lineage>
</organism>
<feature type="signal peptide" evidence="1">
    <location>
        <begin position="1"/>
        <end position="28"/>
    </location>
</feature>
<gene>
    <name evidence="2" type="ORF">AWW68_16540</name>
</gene>
<evidence type="ECO:0000313" key="2">
    <source>
        <dbReference type="EMBL" id="KYG74254.1"/>
    </source>
</evidence>
<evidence type="ECO:0000256" key="1">
    <source>
        <dbReference type="SAM" id="SignalP"/>
    </source>
</evidence>
<reference evidence="2 3" key="1">
    <citation type="submission" date="2016-01" db="EMBL/GenBank/DDBJ databases">
        <title>Genome sequencing of Roseivirga spongicola UST030701-084.</title>
        <authorList>
            <person name="Selvaratnam C."/>
            <person name="Thevarajoo S."/>
            <person name="Goh K.M."/>
            <person name="Ee R."/>
            <person name="Chan K.-G."/>
            <person name="Chong C.S."/>
        </authorList>
    </citation>
    <scope>NUCLEOTIDE SEQUENCE [LARGE SCALE GENOMIC DNA]</scope>
    <source>
        <strain evidence="2 3">UST030701-084</strain>
    </source>
</reference>
<dbReference type="Proteomes" id="UP000075606">
    <property type="component" value="Unassembled WGS sequence"/>
</dbReference>